<accession>A0A5R8KH97</accession>
<dbReference type="Proteomes" id="UP000306196">
    <property type="component" value="Unassembled WGS sequence"/>
</dbReference>
<comment type="caution">
    <text evidence="1">The sequence shown here is derived from an EMBL/GenBank/DDBJ whole genome shotgun (WGS) entry which is preliminary data.</text>
</comment>
<evidence type="ECO:0000313" key="1">
    <source>
        <dbReference type="EMBL" id="TLD71610.1"/>
    </source>
</evidence>
<proteinExistence type="predicted"/>
<evidence type="ECO:0000313" key="2">
    <source>
        <dbReference type="Proteomes" id="UP000306196"/>
    </source>
</evidence>
<dbReference type="AlphaFoldDB" id="A0A5R8KH97"/>
<keyword evidence="2" id="KW-1185">Reference proteome</keyword>
<name>A0A5R8KH97_9BACT</name>
<organism evidence="1 2">
    <name type="scientific">Phragmitibacter flavus</name>
    <dbReference type="NCBI Taxonomy" id="2576071"/>
    <lineage>
        <taxon>Bacteria</taxon>
        <taxon>Pseudomonadati</taxon>
        <taxon>Verrucomicrobiota</taxon>
        <taxon>Verrucomicrobiia</taxon>
        <taxon>Verrucomicrobiales</taxon>
        <taxon>Verrucomicrobiaceae</taxon>
        <taxon>Phragmitibacter</taxon>
    </lineage>
</organism>
<protein>
    <submittedName>
        <fullName evidence="1">Uncharacterized protein</fullName>
    </submittedName>
</protein>
<dbReference type="EMBL" id="VAUV01000004">
    <property type="protein sequence ID" value="TLD71610.1"/>
    <property type="molecule type" value="Genomic_DNA"/>
</dbReference>
<sequence>MAVSCSTKTTGGGATIYKVNPFHLADVNASKPVADPSIPFERNYRLHGAISPVERQARQGNYYNIFWKIRDRSQPVTVRFEYRQKNTGMTTKVVEQEVQPRRKNSTEFSFIGEDYVINGPVTSWRASIVRGSEVLVEYKSYLWE</sequence>
<reference evidence="1 2" key="1">
    <citation type="submission" date="2019-05" db="EMBL/GenBank/DDBJ databases">
        <title>Verrucobacter flavum gen. nov., sp. nov. a new member of the family Verrucomicrobiaceae.</title>
        <authorList>
            <person name="Szuroczki S."/>
            <person name="Abbaszade G."/>
            <person name="Szabo A."/>
            <person name="Felfoldi T."/>
            <person name="Schumann P."/>
            <person name="Boka K."/>
            <person name="Keki Z."/>
            <person name="Toumi M."/>
            <person name="Toth E."/>
        </authorList>
    </citation>
    <scope>NUCLEOTIDE SEQUENCE [LARGE SCALE GENOMIC DNA]</scope>
    <source>
        <strain evidence="1 2">MG-N-17</strain>
    </source>
</reference>
<gene>
    <name evidence="1" type="ORF">FEM03_05565</name>
</gene>